<keyword evidence="4 7" id="KW-0812">Transmembrane</keyword>
<feature type="transmembrane region" description="Helical" evidence="7">
    <location>
        <begin position="49"/>
        <end position="70"/>
    </location>
</feature>
<dbReference type="Pfam" id="PF05977">
    <property type="entry name" value="MFS_3"/>
    <property type="match status" value="1"/>
</dbReference>
<feature type="transmembrane region" description="Helical" evidence="7">
    <location>
        <begin position="147"/>
        <end position="168"/>
    </location>
</feature>
<evidence type="ECO:0000256" key="3">
    <source>
        <dbReference type="ARBA" id="ARBA00022475"/>
    </source>
</evidence>
<evidence type="ECO:0000256" key="5">
    <source>
        <dbReference type="ARBA" id="ARBA00022989"/>
    </source>
</evidence>
<feature type="transmembrane region" description="Helical" evidence="7">
    <location>
        <begin position="242"/>
        <end position="265"/>
    </location>
</feature>
<keyword evidence="6 7" id="KW-0472">Membrane</keyword>
<dbReference type="SUPFAM" id="SSF103473">
    <property type="entry name" value="MFS general substrate transporter"/>
    <property type="match status" value="1"/>
</dbReference>
<dbReference type="PANTHER" id="PTHR23513:SF9">
    <property type="entry name" value="ENTEROBACTIN EXPORTER ENTS"/>
    <property type="match status" value="1"/>
</dbReference>
<evidence type="ECO:0000313" key="8">
    <source>
        <dbReference type="EMBL" id="MFB9071837.1"/>
    </source>
</evidence>
<feature type="transmembrane region" description="Helical" evidence="7">
    <location>
        <begin position="21"/>
        <end position="43"/>
    </location>
</feature>
<comment type="subcellular location">
    <subcellularLocation>
        <location evidence="1">Cell inner membrane</location>
        <topology evidence="1">Multi-pass membrane protein</topology>
    </subcellularLocation>
</comment>
<dbReference type="PANTHER" id="PTHR23513">
    <property type="entry name" value="INTEGRAL MEMBRANE EFFLUX PROTEIN-RELATED"/>
    <property type="match status" value="1"/>
</dbReference>
<feature type="transmembrane region" description="Helical" evidence="7">
    <location>
        <begin position="338"/>
        <end position="359"/>
    </location>
</feature>
<comment type="caution">
    <text evidence="8">The sequence shown here is derived from an EMBL/GenBank/DDBJ whole genome shotgun (WGS) entry which is preliminary data.</text>
</comment>
<reference evidence="8 9" key="1">
    <citation type="submission" date="2024-09" db="EMBL/GenBank/DDBJ databases">
        <authorList>
            <person name="Sun Q."/>
            <person name="Mori K."/>
        </authorList>
    </citation>
    <scope>NUCLEOTIDE SEQUENCE [LARGE SCALE GENOMIC DNA]</scope>
    <source>
        <strain evidence="8 9">CCM 7609</strain>
    </source>
</reference>
<evidence type="ECO:0000256" key="2">
    <source>
        <dbReference type="ARBA" id="ARBA00022448"/>
    </source>
</evidence>
<protein>
    <submittedName>
        <fullName evidence="8">MFS transporter</fullName>
    </submittedName>
</protein>
<dbReference type="RefSeq" id="WP_378041906.1">
    <property type="nucleotide sequence ID" value="NZ_JBHLWH010000030.1"/>
</dbReference>
<evidence type="ECO:0000256" key="6">
    <source>
        <dbReference type="ARBA" id="ARBA00023136"/>
    </source>
</evidence>
<evidence type="ECO:0000256" key="7">
    <source>
        <dbReference type="SAM" id="Phobius"/>
    </source>
</evidence>
<sequence length="439" mass="45747">MARLLADLTPLRVSPAYRRLWIGNSLSAVGTQLTLVAVSLEVFHLTGSSLAVGMLGAFALVPLVVAGLYGGAVADHVDRRKLALASSSVLWLTAVLIAAQAWLGLESVWVLYVLVAVHSGASGINQPTRGAIIPALVGLKLLPAANALNMMTFSVAMMVGPLFAGVLVAQVGYAWTYSVDVVTFLAALYAVWRLPSLPPQRQEGADSAEPVESAGVRRRVGWGSVVEGFRFLGSRPNLRMTFIADIVAMATAFPRALLPAIGAVVLDGGEAAVGILLAAMALGAFLTGLFSGPLTRIVRHGAAVYWSIVAWGLSVAGFGVVVYLAARAGASGGEPQNYLWVAAAFLALAGCADSVSSVFRNTILQSATPDHLRGRLQGVFIVVVAGGPRVGEMLTGGAAELLTEPVTLMAGGVLCVLGVSTLMRWQPGFLKYDSRHPVP</sequence>
<proteinExistence type="predicted"/>
<keyword evidence="5 7" id="KW-1133">Transmembrane helix</keyword>
<keyword evidence="2" id="KW-0813">Transport</keyword>
<evidence type="ECO:0000313" key="9">
    <source>
        <dbReference type="Proteomes" id="UP001589575"/>
    </source>
</evidence>
<dbReference type="CDD" id="cd06173">
    <property type="entry name" value="MFS_MefA_like"/>
    <property type="match status" value="1"/>
</dbReference>
<evidence type="ECO:0000256" key="1">
    <source>
        <dbReference type="ARBA" id="ARBA00004429"/>
    </source>
</evidence>
<dbReference type="InterPro" id="IPR036259">
    <property type="entry name" value="MFS_trans_sf"/>
</dbReference>
<gene>
    <name evidence="8" type="ORF">ACFFX0_11745</name>
</gene>
<feature type="transmembrane region" description="Helical" evidence="7">
    <location>
        <begin position="271"/>
        <end position="291"/>
    </location>
</feature>
<feature type="transmembrane region" description="Helical" evidence="7">
    <location>
        <begin position="303"/>
        <end position="326"/>
    </location>
</feature>
<keyword evidence="3" id="KW-1003">Cell membrane</keyword>
<evidence type="ECO:0000256" key="4">
    <source>
        <dbReference type="ARBA" id="ARBA00022692"/>
    </source>
</evidence>
<feature type="transmembrane region" description="Helical" evidence="7">
    <location>
        <begin position="174"/>
        <end position="192"/>
    </location>
</feature>
<dbReference type="Proteomes" id="UP001589575">
    <property type="component" value="Unassembled WGS sequence"/>
</dbReference>
<organism evidence="8 9">
    <name type="scientific">Citricoccus parietis</name>
    <dbReference type="NCBI Taxonomy" id="592307"/>
    <lineage>
        <taxon>Bacteria</taxon>
        <taxon>Bacillati</taxon>
        <taxon>Actinomycetota</taxon>
        <taxon>Actinomycetes</taxon>
        <taxon>Micrococcales</taxon>
        <taxon>Micrococcaceae</taxon>
        <taxon>Citricoccus</taxon>
    </lineage>
</organism>
<accession>A0ABV5FYS5</accession>
<dbReference type="InterPro" id="IPR010290">
    <property type="entry name" value="TM_effector"/>
</dbReference>
<dbReference type="Gene3D" id="1.20.1250.20">
    <property type="entry name" value="MFS general substrate transporter like domains"/>
    <property type="match status" value="1"/>
</dbReference>
<keyword evidence="9" id="KW-1185">Reference proteome</keyword>
<feature type="transmembrane region" description="Helical" evidence="7">
    <location>
        <begin position="82"/>
        <end position="103"/>
    </location>
</feature>
<dbReference type="EMBL" id="JBHMFI010000001">
    <property type="protein sequence ID" value="MFB9071837.1"/>
    <property type="molecule type" value="Genomic_DNA"/>
</dbReference>
<feature type="transmembrane region" description="Helical" evidence="7">
    <location>
        <begin position="405"/>
        <end position="425"/>
    </location>
</feature>
<name>A0ABV5FYS5_9MICC</name>